<keyword evidence="9 10" id="KW-0472">Membrane</keyword>
<evidence type="ECO:0000313" key="11">
    <source>
        <dbReference type="EMBL" id="SEH25518.1"/>
    </source>
</evidence>
<gene>
    <name evidence="11" type="ORF">SAMN04244559_00217</name>
</gene>
<evidence type="ECO:0000256" key="8">
    <source>
        <dbReference type="ARBA" id="ARBA00023004"/>
    </source>
</evidence>
<evidence type="ECO:0000256" key="10">
    <source>
        <dbReference type="SAM" id="Phobius"/>
    </source>
</evidence>
<dbReference type="InterPro" id="IPR034804">
    <property type="entry name" value="SQR/QFR_C/D"/>
</dbReference>
<dbReference type="InterPro" id="IPR000701">
    <property type="entry name" value="SuccDH_FuR_B_TM-su"/>
</dbReference>
<organism evidence="11 12">
    <name type="scientific">Magnetospirillum fulvum</name>
    <name type="common">Rhodospirillum fulvum</name>
    <dbReference type="NCBI Taxonomy" id="1082"/>
    <lineage>
        <taxon>Bacteria</taxon>
        <taxon>Pseudomonadati</taxon>
        <taxon>Pseudomonadota</taxon>
        <taxon>Alphaproteobacteria</taxon>
        <taxon>Rhodospirillales</taxon>
        <taxon>Rhodospirillaceae</taxon>
        <taxon>Magnetospirillum</taxon>
    </lineage>
</organism>
<dbReference type="EMBL" id="FNWO01000001">
    <property type="protein sequence ID" value="SEH25518.1"/>
    <property type="molecule type" value="Genomic_DNA"/>
</dbReference>
<evidence type="ECO:0000256" key="4">
    <source>
        <dbReference type="ARBA" id="ARBA00022617"/>
    </source>
</evidence>
<evidence type="ECO:0000313" key="12">
    <source>
        <dbReference type="Proteomes" id="UP000182983"/>
    </source>
</evidence>
<comment type="function">
    <text evidence="2">Membrane-anchoring subunit of succinate dehydrogenase (SDH).</text>
</comment>
<dbReference type="Gene3D" id="1.20.1300.10">
    <property type="entry name" value="Fumarate reductase/succinate dehydrogenase, transmembrane subunit"/>
    <property type="match status" value="1"/>
</dbReference>
<keyword evidence="6" id="KW-0479">Metal-binding</keyword>
<feature type="transmembrane region" description="Helical" evidence="10">
    <location>
        <begin position="49"/>
        <end position="72"/>
    </location>
</feature>
<feature type="transmembrane region" description="Helical" evidence="10">
    <location>
        <begin position="84"/>
        <end position="102"/>
    </location>
</feature>
<protein>
    <submittedName>
        <fullName evidence="11">Fumarate reductase subunit C</fullName>
    </submittedName>
</protein>
<proteinExistence type="predicted"/>
<dbReference type="RefSeq" id="WP_074764663.1">
    <property type="nucleotide sequence ID" value="NZ_FNWO01000001.1"/>
</dbReference>
<name>A0A1H6GTR7_MAGFU</name>
<dbReference type="Proteomes" id="UP000182983">
    <property type="component" value="Unassembled WGS sequence"/>
</dbReference>
<evidence type="ECO:0000256" key="1">
    <source>
        <dbReference type="ARBA" id="ARBA00001971"/>
    </source>
</evidence>
<sequence length="105" mass="11483">MTEFRLYLIQRVTAALLLGLGLVHLGTILSATEAPLSAADILARTRASALWPIFYGVFVLAAATHAAIGLRTIAREWLGWRRDIWVMALWLALTGLGLRAVWGIA</sequence>
<evidence type="ECO:0000256" key="9">
    <source>
        <dbReference type="ARBA" id="ARBA00023136"/>
    </source>
</evidence>
<dbReference type="Pfam" id="PF01127">
    <property type="entry name" value="Sdh_cyt"/>
    <property type="match status" value="1"/>
</dbReference>
<keyword evidence="7 10" id="KW-1133">Transmembrane helix</keyword>
<evidence type="ECO:0000256" key="2">
    <source>
        <dbReference type="ARBA" id="ARBA00004050"/>
    </source>
</evidence>
<keyword evidence="4" id="KW-0349">Heme</keyword>
<evidence type="ECO:0000256" key="3">
    <source>
        <dbReference type="ARBA" id="ARBA00004370"/>
    </source>
</evidence>
<dbReference type="AlphaFoldDB" id="A0A1H6GTR7"/>
<dbReference type="OrthoDB" id="5787321at2"/>
<dbReference type="GO" id="GO:0046872">
    <property type="term" value="F:metal ion binding"/>
    <property type="evidence" value="ECO:0007669"/>
    <property type="project" value="UniProtKB-KW"/>
</dbReference>
<keyword evidence="8" id="KW-0408">Iron</keyword>
<keyword evidence="12" id="KW-1185">Reference proteome</keyword>
<keyword evidence="5 10" id="KW-0812">Transmembrane</keyword>
<comment type="subcellular location">
    <subcellularLocation>
        <location evidence="3">Membrane</location>
    </subcellularLocation>
</comment>
<dbReference type="GO" id="GO:0016020">
    <property type="term" value="C:membrane"/>
    <property type="evidence" value="ECO:0007669"/>
    <property type="project" value="UniProtKB-SubCell"/>
</dbReference>
<evidence type="ECO:0000256" key="7">
    <source>
        <dbReference type="ARBA" id="ARBA00022989"/>
    </source>
</evidence>
<evidence type="ECO:0000256" key="6">
    <source>
        <dbReference type="ARBA" id="ARBA00022723"/>
    </source>
</evidence>
<evidence type="ECO:0000256" key="5">
    <source>
        <dbReference type="ARBA" id="ARBA00022692"/>
    </source>
</evidence>
<dbReference type="SUPFAM" id="SSF81343">
    <property type="entry name" value="Fumarate reductase respiratory complex transmembrane subunits"/>
    <property type="match status" value="1"/>
</dbReference>
<comment type="cofactor">
    <cofactor evidence="1">
        <name>heme</name>
        <dbReference type="ChEBI" id="CHEBI:30413"/>
    </cofactor>
</comment>
<reference evidence="12" key="1">
    <citation type="submission" date="2016-10" db="EMBL/GenBank/DDBJ databases">
        <authorList>
            <person name="Varghese N."/>
            <person name="Submissions S."/>
        </authorList>
    </citation>
    <scope>NUCLEOTIDE SEQUENCE [LARGE SCALE GENOMIC DNA]</scope>
    <source>
        <strain evidence="12">DSM 13234</strain>
    </source>
</reference>
<accession>A0A1H6GTR7</accession>